<gene>
    <name evidence="1" type="ORF">O0S09_03660</name>
</gene>
<proteinExistence type="predicted"/>
<evidence type="ECO:0000313" key="2">
    <source>
        <dbReference type="Proteomes" id="UP001141336"/>
    </source>
</evidence>
<protein>
    <submittedName>
        <fullName evidence="1">Uncharacterized protein</fullName>
    </submittedName>
</protein>
<organism evidence="1 2">
    <name type="scientific">Methanocorpusculum vombati</name>
    <dbReference type="NCBI Taxonomy" id="3002864"/>
    <lineage>
        <taxon>Archaea</taxon>
        <taxon>Methanobacteriati</taxon>
        <taxon>Methanobacteriota</taxon>
        <taxon>Stenosarchaea group</taxon>
        <taxon>Methanomicrobia</taxon>
        <taxon>Methanomicrobiales</taxon>
        <taxon>Methanocorpusculaceae</taxon>
        <taxon>Methanocorpusculum</taxon>
    </lineage>
</organism>
<accession>A0ABT4IKU3</accession>
<dbReference type="EMBL" id="JAPTGC010000004">
    <property type="protein sequence ID" value="MCZ0862352.1"/>
    <property type="molecule type" value="Genomic_DNA"/>
</dbReference>
<sequence length="148" mass="16604">MKPLLTLLLLAALVLAAAGCIQPQIPDPHPTPLPTAPPPSGEPAFLISNTDQYLSYWNEKMGWNLPDRTRLAYAEELNRYLDATWEKEAAGYHVTNTSDFLRAVKTILGLTEEQFAAFVTADAEQKRADQLNYHSHTSRLYETYADQP</sequence>
<reference evidence="1" key="1">
    <citation type="submission" date="2022-12" db="EMBL/GenBank/DDBJ databases">
        <title>Isolation and characterisation of novel Methanocorpusculum spp. from native Australian herbivores indicates the genus is ancestrally host-associated.</title>
        <authorList>
            <person name="Volmer J.G."/>
            <person name="Soo R.M."/>
            <person name="Evans P.N."/>
            <person name="Hoedt E.C."/>
            <person name="Astorga Alsina A.L."/>
            <person name="Woodcroft B.J."/>
            <person name="Tyson G.W."/>
            <person name="Hugenholtz P."/>
            <person name="Morrison M."/>
        </authorList>
    </citation>
    <scope>NUCLEOTIDE SEQUENCE</scope>
    <source>
        <strain evidence="1">CW153</strain>
    </source>
</reference>
<comment type="caution">
    <text evidence="1">The sequence shown here is derived from an EMBL/GenBank/DDBJ whole genome shotgun (WGS) entry which is preliminary data.</text>
</comment>
<dbReference type="RefSeq" id="WP_268922592.1">
    <property type="nucleotide sequence ID" value="NZ_JAPTGC010000004.1"/>
</dbReference>
<evidence type="ECO:0000313" key="1">
    <source>
        <dbReference type="EMBL" id="MCZ0862352.1"/>
    </source>
</evidence>
<name>A0ABT4IKU3_9EURY</name>
<dbReference type="Proteomes" id="UP001141336">
    <property type="component" value="Unassembled WGS sequence"/>
</dbReference>
<dbReference type="PROSITE" id="PS51257">
    <property type="entry name" value="PROKAR_LIPOPROTEIN"/>
    <property type="match status" value="1"/>
</dbReference>
<keyword evidence="2" id="KW-1185">Reference proteome</keyword>